<dbReference type="AlphaFoldDB" id="A0AAV6N984"/>
<feature type="non-terminal residue" evidence="1">
    <location>
        <position position="1"/>
    </location>
</feature>
<sequence>MWMRHPDQDPDLHCPIVRNVLVKVPTGVMLAKALAEAGARARARARPGRAFDEDGAEIQYDRNYVLFGLSCDRLEGVRIRVLVGEPIRIDFMYFLRFEILFGVTF</sequence>
<dbReference type="EMBL" id="JAGKQH010000008">
    <property type="protein sequence ID" value="KAG6593197.1"/>
    <property type="molecule type" value="Genomic_DNA"/>
</dbReference>
<evidence type="ECO:0000313" key="1">
    <source>
        <dbReference type="EMBL" id="KAG6593197.1"/>
    </source>
</evidence>
<proteinExistence type="predicted"/>
<protein>
    <submittedName>
        <fullName evidence="1">Uncharacterized protein</fullName>
    </submittedName>
</protein>
<name>A0AAV6N984_9ROSI</name>
<gene>
    <name evidence="1" type="ORF">SDJN03_12673</name>
</gene>
<evidence type="ECO:0000313" key="2">
    <source>
        <dbReference type="Proteomes" id="UP000685013"/>
    </source>
</evidence>
<reference evidence="1 2" key="1">
    <citation type="journal article" date="2021" name="Hortic Res">
        <title>The domestication of Cucurbita argyrosperma as revealed by the genome of its wild relative.</title>
        <authorList>
            <person name="Barrera-Redondo J."/>
            <person name="Sanchez-de la Vega G."/>
            <person name="Aguirre-Liguori J.A."/>
            <person name="Castellanos-Morales G."/>
            <person name="Gutierrez-Guerrero Y.T."/>
            <person name="Aguirre-Dugua X."/>
            <person name="Aguirre-Planter E."/>
            <person name="Tenaillon M.I."/>
            <person name="Lira-Saade R."/>
            <person name="Eguiarte L.E."/>
        </authorList>
    </citation>
    <scope>NUCLEOTIDE SEQUENCE [LARGE SCALE GENOMIC DNA]</scope>
    <source>
        <strain evidence="1">JBR-2021</strain>
    </source>
</reference>
<keyword evidence="2" id="KW-1185">Reference proteome</keyword>
<comment type="caution">
    <text evidence="1">The sequence shown here is derived from an EMBL/GenBank/DDBJ whole genome shotgun (WGS) entry which is preliminary data.</text>
</comment>
<organism evidence="1 2">
    <name type="scientific">Cucurbita argyrosperma subsp. sororia</name>
    <dbReference type="NCBI Taxonomy" id="37648"/>
    <lineage>
        <taxon>Eukaryota</taxon>
        <taxon>Viridiplantae</taxon>
        <taxon>Streptophyta</taxon>
        <taxon>Embryophyta</taxon>
        <taxon>Tracheophyta</taxon>
        <taxon>Spermatophyta</taxon>
        <taxon>Magnoliopsida</taxon>
        <taxon>eudicotyledons</taxon>
        <taxon>Gunneridae</taxon>
        <taxon>Pentapetalae</taxon>
        <taxon>rosids</taxon>
        <taxon>fabids</taxon>
        <taxon>Cucurbitales</taxon>
        <taxon>Cucurbitaceae</taxon>
        <taxon>Cucurbiteae</taxon>
        <taxon>Cucurbita</taxon>
    </lineage>
</organism>
<dbReference type="Proteomes" id="UP000685013">
    <property type="component" value="Chromosome 8"/>
</dbReference>
<accession>A0AAV6N984</accession>